<name>K2JTG5_9GAMM</name>
<organism evidence="1 2">
    <name type="scientific">Gallaecimonas xiamenensis 3-C-1</name>
    <dbReference type="NCBI Taxonomy" id="745411"/>
    <lineage>
        <taxon>Bacteria</taxon>
        <taxon>Pseudomonadati</taxon>
        <taxon>Pseudomonadota</taxon>
        <taxon>Gammaproteobacteria</taxon>
        <taxon>Enterobacterales</taxon>
        <taxon>Gallaecimonadaceae</taxon>
        <taxon>Gallaecimonas</taxon>
    </lineage>
</organism>
<protein>
    <submittedName>
        <fullName evidence="1">Uncharacterized protein</fullName>
    </submittedName>
</protein>
<dbReference type="AlphaFoldDB" id="K2JTG5"/>
<evidence type="ECO:0000313" key="1">
    <source>
        <dbReference type="EMBL" id="EKE77817.1"/>
    </source>
</evidence>
<dbReference type="EMBL" id="AMRI01000001">
    <property type="protein sequence ID" value="EKE77817.1"/>
    <property type="molecule type" value="Genomic_DNA"/>
</dbReference>
<gene>
    <name evidence="1" type="ORF">B3C1_00115</name>
</gene>
<dbReference type="OrthoDB" id="9256204at2"/>
<dbReference type="STRING" id="745411.B3C1_00115"/>
<comment type="caution">
    <text evidence="1">The sequence shown here is derived from an EMBL/GenBank/DDBJ whole genome shotgun (WGS) entry which is preliminary data.</text>
</comment>
<proteinExistence type="predicted"/>
<dbReference type="RefSeq" id="WP_008482078.1">
    <property type="nucleotide sequence ID" value="NZ_AMRI01000001.1"/>
</dbReference>
<sequence>MDECGLMTFGHKDSFAIEIGESIAGSQGLFALNIWLLGHHVTRVDNVAYLETVLAQAQKDLVENRNLERFSRYFTGRSVVEAHLFIQSTRDEESCHFDIEDDIYAQQQILNWGPNTDNVACFLIPIAGTLYATVQFYDSEGEEGIFYGKMDAAYFHSVVQGFIDGGKKRLSMG</sequence>
<reference evidence="1 2" key="1">
    <citation type="journal article" date="2012" name="J. Bacteriol.">
        <title>Genome Sequence of Gallaecimonas xiamenensis Type Strain 3-C-1.</title>
        <authorList>
            <person name="Lai Q."/>
            <person name="Wang L."/>
            <person name="Wang W."/>
            <person name="Shao Z."/>
        </authorList>
    </citation>
    <scope>NUCLEOTIDE SEQUENCE [LARGE SCALE GENOMIC DNA]</scope>
    <source>
        <strain evidence="1 2">3-C-1</strain>
    </source>
</reference>
<keyword evidence="2" id="KW-1185">Reference proteome</keyword>
<accession>K2JTG5</accession>
<evidence type="ECO:0000313" key="2">
    <source>
        <dbReference type="Proteomes" id="UP000006755"/>
    </source>
</evidence>
<dbReference type="Proteomes" id="UP000006755">
    <property type="component" value="Unassembled WGS sequence"/>
</dbReference>